<dbReference type="FunFam" id="1.10.10.60:FF:000132">
    <property type="entry name" value="AraC family transcriptional regulator"/>
    <property type="match status" value="1"/>
</dbReference>
<keyword evidence="2" id="KW-0805">Transcription regulation</keyword>
<evidence type="ECO:0000313" key="7">
    <source>
        <dbReference type="Proteomes" id="UP000216885"/>
    </source>
</evidence>
<dbReference type="SUPFAM" id="SSF46689">
    <property type="entry name" value="Homeodomain-like"/>
    <property type="match status" value="1"/>
</dbReference>
<keyword evidence="1" id="KW-0678">Repressor</keyword>
<comment type="caution">
    <text evidence="6">The sequence shown here is derived from an EMBL/GenBank/DDBJ whole genome shotgun (WGS) entry which is preliminary data.</text>
</comment>
<dbReference type="InterPro" id="IPR003313">
    <property type="entry name" value="AraC-bd"/>
</dbReference>
<keyword evidence="7" id="KW-1185">Reference proteome</keyword>
<dbReference type="SUPFAM" id="SSF51182">
    <property type="entry name" value="RmlC-like cupins"/>
    <property type="match status" value="1"/>
</dbReference>
<dbReference type="PROSITE" id="PS00041">
    <property type="entry name" value="HTH_ARAC_FAMILY_1"/>
    <property type="match status" value="1"/>
</dbReference>
<evidence type="ECO:0000256" key="3">
    <source>
        <dbReference type="ARBA" id="ARBA00023125"/>
    </source>
</evidence>
<feature type="domain" description="HTH araC/xylS-type" evidence="5">
    <location>
        <begin position="173"/>
        <end position="270"/>
    </location>
</feature>
<dbReference type="Pfam" id="PF12833">
    <property type="entry name" value="HTH_18"/>
    <property type="match status" value="1"/>
</dbReference>
<organism evidence="6 7">
    <name type="scientific">Bordetella genomosp. 4</name>
    <dbReference type="NCBI Taxonomy" id="463044"/>
    <lineage>
        <taxon>Bacteria</taxon>
        <taxon>Pseudomonadati</taxon>
        <taxon>Pseudomonadota</taxon>
        <taxon>Betaproteobacteria</taxon>
        <taxon>Burkholderiales</taxon>
        <taxon>Alcaligenaceae</taxon>
        <taxon>Bordetella</taxon>
    </lineage>
</organism>
<dbReference type="InterPro" id="IPR018062">
    <property type="entry name" value="HTH_AraC-typ_CS"/>
</dbReference>
<evidence type="ECO:0000256" key="1">
    <source>
        <dbReference type="ARBA" id="ARBA00022491"/>
    </source>
</evidence>
<keyword evidence="4" id="KW-0804">Transcription</keyword>
<protein>
    <submittedName>
        <fullName evidence="6">AraC family transcriptional regulator</fullName>
    </submittedName>
</protein>
<evidence type="ECO:0000256" key="4">
    <source>
        <dbReference type="ARBA" id="ARBA00023163"/>
    </source>
</evidence>
<gene>
    <name evidence="6" type="ORF">CAL20_10025</name>
</gene>
<reference evidence="6 7" key="1">
    <citation type="submission" date="2017-05" db="EMBL/GenBank/DDBJ databases">
        <title>Complete and WGS of Bordetella genogroups.</title>
        <authorList>
            <person name="Spilker T."/>
            <person name="LiPuma J."/>
        </authorList>
    </citation>
    <scope>NUCLEOTIDE SEQUENCE [LARGE SCALE GENOMIC DNA]</scope>
    <source>
        <strain evidence="6 7">AU9919</strain>
    </source>
</reference>
<dbReference type="CDD" id="cd06124">
    <property type="entry name" value="cupin_NimR-like_N"/>
    <property type="match status" value="1"/>
</dbReference>
<name>A0A261U7Y6_9BORD</name>
<sequence>MGFSSPEYGGHALDLRARESSGAPVFGVAIRYPAGHVVPRHKHPHGHLIYADRGLLRVESESGQWLVPPTAAVWLRPGVEHRLGVPVALQAHGLFVREDVCTQLPAADCVVHVSGLLRELIMELAVADSHAASARRMHLLGELLVEELQVQPVLPFHLPWPTEAVEGADGPIQRVCQMLLNNPGDAATAAEWAARLALGDKTFHRRFLQSTGMTFGKWRQQLRLMSSLTLLMQGKPITQVALASGYDSHSAYTTAFNKQFGQPPSAFAADR</sequence>
<dbReference type="PANTHER" id="PTHR11019:SF199">
    <property type="entry name" value="HTH-TYPE TRANSCRIPTIONAL REGULATOR NIMR"/>
    <property type="match status" value="1"/>
</dbReference>
<dbReference type="InterPro" id="IPR014710">
    <property type="entry name" value="RmlC-like_jellyroll"/>
</dbReference>
<dbReference type="PANTHER" id="PTHR11019">
    <property type="entry name" value="HTH-TYPE TRANSCRIPTIONAL REGULATOR NIMR"/>
    <property type="match status" value="1"/>
</dbReference>
<dbReference type="PROSITE" id="PS01124">
    <property type="entry name" value="HTH_ARAC_FAMILY_2"/>
    <property type="match status" value="1"/>
</dbReference>
<dbReference type="EMBL" id="NEVQ01000012">
    <property type="protein sequence ID" value="OZI57701.1"/>
    <property type="molecule type" value="Genomic_DNA"/>
</dbReference>
<dbReference type="GO" id="GO:0043565">
    <property type="term" value="F:sequence-specific DNA binding"/>
    <property type="evidence" value="ECO:0007669"/>
    <property type="project" value="InterPro"/>
</dbReference>
<proteinExistence type="predicted"/>
<keyword evidence="3" id="KW-0238">DNA-binding</keyword>
<evidence type="ECO:0000256" key="2">
    <source>
        <dbReference type="ARBA" id="ARBA00023015"/>
    </source>
</evidence>
<dbReference type="Pfam" id="PF02311">
    <property type="entry name" value="AraC_binding"/>
    <property type="match status" value="1"/>
</dbReference>
<dbReference type="InterPro" id="IPR018060">
    <property type="entry name" value="HTH_AraC"/>
</dbReference>
<dbReference type="AlphaFoldDB" id="A0A261U7Y6"/>
<evidence type="ECO:0000259" key="5">
    <source>
        <dbReference type="PROSITE" id="PS01124"/>
    </source>
</evidence>
<dbReference type="SMART" id="SM00342">
    <property type="entry name" value="HTH_ARAC"/>
    <property type="match status" value="1"/>
</dbReference>
<dbReference type="InterPro" id="IPR011051">
    <property type="entry name" value="RmlC_Cupin_sf"/>
</dbReference>
<dbReference type="Proteomes" id="UP000216885">
    <property type="component" value="Unassembled WGS sequence"/>
</dbReference>
<dbReference type="RefSeq" id="WP_094837762.1">
    <property type="nucleotide sequence ID" value="NZ_NEVQ01000012.1"/>
</dbReference>
<dbReference type="Gene3D" id="1.10.10.60">
    <property type="entry name" value="Homeodomain-like"/>
    <property type="match status" value="2"/>
</dbReference>
<dbReference type="InterPro" id="IPR009057">
    <property type="entry name" value="Homeodomain-like_sf"/>
</dbReference>
<evidence type="ECO:0000313" key="6">
    <source>
        <dbReference type="EMBL" id="OZI57701.1"/>
    </source>
</evidence>
<dbReference type="Gene3D" id="2.60.120.10">
    <property type="entry name" value="Jelly Rolls"/>
    <property type="match status" value="1"/>
</dbReference>
<dbReference type="GO" id="GO:0003700">
    <property type="term" value="F:DNA-binding transcription factor activity"/>
    <property type="evidence" value="ECO:0007669"/>
    <property type="project" value="InterPro"/>
</dbReference>
<accession>A0A261U7Y6</accession>